<dbReference type="AlphaFoldDB" id="A0A3A9K5Z8"/>
<gene>
    <name evidence="19" type="ORF">CR203_22505</name>
</gene>
<dbReference type="Gene3D" id="2.70.150.10">
    <property type="entry name" value="Calcium-transporting ATPase, cytoplasmic transduction domain A"/>
    <property type="match status" value="1"/>
</dbReference>
<keyword evidence="9 17" id="KW-0547">Nucleotide-binding</keyword>
<dbReference type="RefSeq" id="WP_110939308.1">
    <property type="nucleotide sequence ID" value="NZ_NJAW01000037.1"/>
</dbReference>
<dbReference type="GO" id="GO:0046872">
    <property type="term" value="F:metal ion binding"/>
    <property type="evidence" value="ECO:0007669"/>
    <property type="project" value="UniProtKB-KW"/>
</dbReference>
<evidence type="ECO:0000256" key="8">
    <source>
        <dbReference type="ARBA" id="ARBA00022723"/>
    </source>
</evidence>
<dbReference type="Gene3D" id="3.40.50.1000">
    <property type="entry name" value="HAD superfamily/HAD-like"/>
    <property type="match status" value="1"/>
</dbReference>
<dbReference type="EC" id="7.2.2.21" evidence="15"/>
<dbReference type="NCBIfam" id="TIGR01525">
    <property type="entry name" value="ATPase-IB_hvy"/>
    <property type="match status" value="1"/>
</dbReference>
<dbReference type="InterPro" id="IPR027256">
    <property type="entry name" value="P-typ_ATPase_IB"/>
</dbReference>
<evidence type="ECO:0000256" key="12">
    <source>
        <dbReference type="ARBA" id="ARBA00022989"/>
    </source>
</evidence>
<dbReference type="OrthoDB" id="9813266at2"/>
<dbReference type="GO" id="GO:0005886">
    <property type="term" value="C:plasma membrane"/>
    <property type="evidence" value="ECO:0007669"/>
    <property type="project" value="UniProtKB-SubCell"/>
</dbReference>
<dbReference type="InterPro" id="IPR017969">
    <property type="entry name" value="Heavy-metal-associated_CS"/>
</dbReference>
<keyword evidence="20" id="KW-1185">Reference proteome</keyword>
<dbReference type="NCBIfam" id="TIGR01512">
    <property type="entry name" value="ATPase-IB2_Cd"/>
    <property type="match status" value="1"/>
</dbReference>
<evidence type="ECO:0000256" key="5">
    <source>
        <dbReference type="ARBA" id="ARBA00022539"/>
    </source>
</evidence>
<dbReference type="SUPFAM" id="SSF56784">
    <property type="entry name" value="HAD-like"/>
    <property type="match status" value="1"/>
</dbReference>
<dbReference type="Pfam" id="PF00702">
    <property type="entry name" value="Hydrolase"/>
    <property type="match status" value="1"/>
</dbReference>
<feature type="transmembrane region" description="Helical" evidence="17">
    <location>
        <begin position="345"/>
        <end position="374"/>
    </location>
</feature>
<dbReference type="SFLD" id="SFLDS00003">
    <property type="entry name" value="Haloacid_Dehalogenase"/>
    <property type="match status" value="1"/>
</dbReference>
<keyword evidence="5" id="KW-0104">Cadmium</keyword>
<evidence type="ECO:0000256" key="6">
    <source>
        <dbReference type="ARBA" id="ARBA00022553"/>
    </source>
</evidence>
<dbReference type="InterPro" id="IPR036412">
    <property type="entry name" value="HAD-like_sf"/>
</dbReference>
<keyword evidence="4 17" id="KW-1003">Cell membrane</keyword>
<evidence type="ECO:0000256" key="16">
    <source>
        <dbReference type="ARBA" id="ARBA00049338"/>
    </source>
</evidence>
<comment type="catalytic activity">
    <reaction evidence="16">
        <text>Cd(2+)(in) + ATP + H2O = Cd(2+)(out) + ADP + phosphate + H(+)</text>
        <dbReference type="Rhea" id="RHEA:12132"/>
        <dbReference type="ChEBI" id="CHEBI:15377"/>
        <dbReference type="ChEBI" id="CHEBI:15378"/>
        <dbReference type="ChEBI" id="CHEBI:30616"/>
        <dbReference type="ChEBI" id="CHEBI:43474"/>
        <dbReference type="ChEBI" id="CHEBI:48775"/>
        <dbReference type="ChEBI" id="CHEBI:456216"/>
        <dbReference type="EC" id="7.2.2.21"/>
    </reaction>
</comment>
<dbReference type="InterPro" id="IPR044492">
    <property type="entry name" value="P_typ_ATPase_HD_dom"/>
</dbReference>
<comment type="similarity">
    <text evidence="2 17">Belongs to the cation transport ATPase (P-type) (TC 3.A.3) family. Type IB subfamily.</text>
</comment>
<evidence type="ECO:0000256" key="3">
    <source>
        <dbReference type="ARBA" id="ARBA00022448"/>
    </source>
</evidence>
<evidence type="ECO:0000313" key="20">
    <source>
        <dbReference type="Proteomes" id="UP000281498"/>
    </source>
</evidence>
<dbReference type="GO" id="GO:0008551">
    <property type="term" value="F:P-type cadmium transporter activity"/>
    <property type="evidence" value="ECO:0007669"/>
    <property type="project" value="UniProtKB-EC"/>
</dbReference>
<dbReference type="SFLD" id="SFLDG00002">
    <property type="entry name" value="C1.7:_P-type_atpase_like"/>
    <property type="match status" value="1"/>
</dbReference>
<evidence type="ECO:0000259" key="18">
    <source>
        <dbReference type="PROSITE" id="PS50846"/>
    </source>
</evidence>
<evidence type="ECO:0000256" key="9">
    <source>
        <dbReference type="ARBA" id="ARBA00022741"/>
    </source>
</evidence>
<dbReference type="InterPro" id="IPR008250">
    <property type="entry name" value="ATPase_P-typ_transduc_dom_A_sf"/>
</dbReference>
<feature type="transmembrane region" description="Helical" evidence="17">
    <location>
        <begin position="664"/>
        <end position="681"/>
    </location>
</feature>
<dbReference type="SUPFAM" id="SSF81665">
    <property type="entry name" value="Calcium ATPase, transmembrane domain M"/>
    <property type="match status" value="1"/>
</dbReference>
<dbReference type="FunFam" id="2.70.150.10:FF:000002">
    <property type="entry name" value="Copper-transporting ATPase 1, putative"/>
    <property type="match status" value="1"/>
</dbReference>
<feature type="transmembrane region" description="Helical" evidence="17">
    <location>
        <begin position="687"/>
        <end position="708"/>
    </location>
</feature>
<keyword evidence="10 17" id="KW-0067">ATP-binding</keyword>
<feature type="transmembrane region" description="Helical" evidence="17">
    <location>
        <begin position="116"/>
        <end position="134"/>
    </location>
</feature>
<accession>A0A3A9K5Z8</accession>
<keyword evidence="13" id="KW-0406">Ion transport</keyword>
<dbReference type="CDD" id="cd00371">
    <property type="entry name" value="HMA"/>
    <property type="match status" value="1"/>
</dbReference>
<dbReference type="SUPFAM" id="SSF81653">
    <property type="entry name" value="Calcium ATPase, transduction domain A"/>
    <property type="match status" value="1"/>
</dbReference>
<evidence type="ECO:0000256" key="1">
    <source>
        <dbReference type="ARBA" id="ARBA00004651"/>
    </source>
</evidence>
<dbReference type="CDD" id="cd07545">
    <property type="entry name" value="P-type_ATPase_Cd-like"/>
    <property type="match status" value="1"/>
</dbReference>
<dbReference type="PROSITE" id="PS00154">
    <property type="entry name" value="ATPASE_E1_E2"/>
    <property type="match status" value="1"/>
</dbReference>
<keyword evidence="3" id="KW-0813">Transport</keyword>
<dbReference type="PROSITE" id="PS01229">
    <property type="entry name" value="COF_2"/>
    <property type="match status" value="1"/>
</dbReference>
<dbReference type="InterPro" id="IPR023298">
    <property type="entry name" value="ATPase_P-typ_TM_dom_sf"/>
</dbReference>
<dbReference type="EMBL" id="PDOE01000022">
    <property type="protein sequence ID" value="RKL65123.1"/>
    <property type="molecule type" value="Genomic_DNA"/>
</dbReference>
<dbReference type="InterPro" id="IPR051014">
    <property type="entry name" value="Cation_Transport_ATPase_IB"/>
</dbReference>
<dbReference type="SFLD" id="SFLDF00027">
    <property type="entry name" value="p-type_atpase"/>
    <property type="match status" value="1"/>
</dbReference>
<dbReference type="Pfam" id="PF00122">
    <property type="entry name" value="E1-E2_ATPase"/>
    <property type="match status" value="1"/>
</dbReference>
<feature type="domain" description="HMA" evidence="18">
    <location>
        <begin position="8"/>
        <end position="71"/>
    </location>
</feature>
<dbReference type="InterPro" id="IPR006121">
    <property type="entry name" value="HMA_dom"/>
</dbReference>
<dbReference type="GO" id="GO:0005524">
    <property type="term" value="F:ATP binding"/>
    <property type="evidence" value="ECO:0007669"/>
    <property type="project" value="UniProtKB-UniRule"/>
</dbReference>
<protein>
    <recommendedName>
        <fullName evidence="15">Cd(2+)-exporting ATPase</fullName>
        <ecNumber evidence="15">7.2.2.21</ecNumber>
    </recommendedName>
</protein>
<feature type="transmembrane region" description="Helical" evidence="17">
    <location>
        <begin position="91"/>
        <end position="110"/>
    </location>
</feature>
<keyword evidence="8 17" id="KW-0479">Metal-binding</keyword>
<dbReference type="InterPro" id="IPR059000">
    <property type="entry name" value="ATPase_P-type_domA"/>
</dbReference>
<dbReference type="PANTHER" id="PTHR48085:SF5">
    <property type="entry name" value="CADMIUM_ZINC-TRANSPORTING ATPASE HMA4-RELATED"/>
    <property type="match status" value="1"/>
</dbReference>
<dbReference type="PROSITE" id="PS50846">
    <property type="entry name" value="HMA_2"/>
    <property type="match status" value="1"/>
</dbReference>
<keyword evidence="12 17" id="KW-1133">Transmembrane helix</keyword>
<evidence type="ECO:0000313" key="19">
    <source>
        <dbReference type="EMBL" id="RKL65123.1"/>
    </source>
</evidence>
<evidence type="ECO:0000256" key="13">
    <source>
        <dbReference type="ARBA" id="ARBA00023065"/>
    </source>
</evidence>
<dbReference type="InterPro" id="IPR018303">
    <property type="entry name" value="ATPase_P-typ_P_site"/>
</dbReference>
<evidence type="ECO:0000256" key="11">
    <source>
        <dbReference type="ARBA" id="ARBA00022967"/>
    </source>
</evidence>
<dbReference type="SUPFAM" id="SSF55008">
    <property type="entry name" value="HMA, heavy metal-associated domain"/>
    <property type="match status" value="1"/>
</dbReference>
<keyword evidence="11" id="KW-1278">Translocase</keyword>
<dbReference type="PROSITE" id="PS01047">
    <property type="entry name" value="HMA_1"/>
    <property type="match status" value="1"/>
</dbReference>
<dbReference type="InterPro" id="IPR001757">
    <property type="entry name" value="P_typ_ATPase"/>
</dbReference>
<sequence>METTTKTDQEMYKVKGMTCTGCAARFEKNVKQIPGVKEANVNFTSEKLIIEGHASIQELEKAGAFENVKVYHENDELPTEEDQPFFQKHTWIQVILASLFVLAGWISHFYIGEQSLITIGLFLSGMVIGGYSMFWQGINNLTKFVFDMRTLMTIAIIGAALIGEWGEGALVVVLFAISEALESYSMDRARKSIRSLVETSPRNATVNRLGKEMIVPVDEIDIGEENIIRPGEKIPLDGTVTKGLTSVNQAAITGESIPVGKGEGDSVFAGTLNEEGLLSVKVTKLVKDTTLAKIIQLVEEAQGERAPAQQFIDRFAAYYTPAIMILAVIVMIGPPLMAGGVWSEWIYLGLATLVVGCPCALVISTPVAIVTAIGSNAKQGILIKGGIHLEQAGHIEVIAFDKTGTLTKGTPEVTDFLSIDDVSEKELIPYIYSIEEYSTHPLAKTLVAYAKKNGGDMVSQRNVTESKALTGKGMSAKIDGVYYYVASPSYARSYFTSSLSEKIDEKVEDLQKQGKTVVILGNESKILAIMALRDEVRPEAKHAIQQLKKLGIKEIVMLTGDQRYTAEAIGREAGVTRVESELLPEEKLAFIKQTRISGKNVAMVGDGMNDAPALAQANVGIAMGGAGTDTAIETADIALMGDELNKLPILIETSRRTLRIVKQNIAFALGLKVLALILVPFGWLTLWIAIIADMGATLLVTFNSLRLIKIKDKSNKK</sequence>
<evidence type="ECO:0000256" key="15">
    <source>
        <dbReference type="ARBA" id="ARBA00039103"/>
    </source>
</evidence>
<evidence type="ECO:0000256" key="14">
    <source>
        <dbReference type="ARBA" id="ARBA00023136"/>
    </source>
</evidence>
<evidence type="ECO:0000256" key="7">
    <source>
        <dbReference type="ARBA" id="ARBA00022692"/>
    </source>
</evidence>
<keyword evidence="6" id="KW-0597">Phosphoprotein</keyword>
<dbReference type="Gene3D" id="3.30.70.100">
    <property type="match status" value="1"/>
</dbReference>
<dbReference type="InterPro" id="IPR036163">
    <property type="entry name" value="HMA_dom_sf"/>
</dbReference>
<dbReference type="GO" id="GO:0016887">
    <property type="term" value="F:ATP hydrolysis activity"/>
    <property type="evidence" value="ECO:0007669"/>
    <property type="project" value="InterPro"/>
</dbReference>
<dbReference type="NCBIfam" id="TIGR01494">
    <property type="entry name" value="ATPase_P-type"/>
    <property type="match status" value="1"/>
</dbReference>
<keyword evidence="14 17" id="KW-0472">Membrane</keyword>
<evidence type="ECO:0000256" key="2">
    <source>
        <dbReference type="ARBA" id="ARBA00006024"/>
    </source>
</evidence>
<dbReference type="PRINTS" id="PR00119">
    <property type="entry name" value="CATATPASE"/>
</dbReference>
<dbReference type="PRINTS" id="PR00941">
    <property type="entry name" value="CDATPASE"/>
</dbReference>
<evidence type="ECO:0000256" key="10">
    <source>
        <dbReference type="ARBA" id="ARBA00022840"/>
    </source>
</evidence>
<proteinExistence type="inferred from homology"/>
<dbReference type="Proteomes" id="UP000281498">
    <property type="component" value="Unassembled WGS sequence"/>
</dbReference>
<evidence type="ECO:0000256" key="4">
    <source>
        <dbReference type="ARBA" id="ARBA00022475"/>
    </source>
</evidence>
<organism evidence="19 20">
    <name type="scientific">Salipaludibacillus neizhouensis</name>
    <dbReference type="NCBI Taxonomy" id="885475"/>
    <lineage>
        <taxon>Bacteria</taxon>
        <taxon>Bacillati</taxon>
        <taxon>Bacillota</taxon>
        <taxon>Bacilli</taxon>
        <taxon>Bacillales</taxon>
        <taxon>Bacillaceae</taxon>
    </lineage>
</organism>
<comment type="subcellular location">
    <subcellularLocation>
        <location evidence="1">Cell membrane</location>
        <topology evidence="1">Multi-pass membrane protein</topology>
    </subcellularLocation>
</comment>
<dbReference type="Pfam" id="PF00403">
    <property type="entry name" value="HMA"/>
    <property type="match status" value="1"/>
</dbReference>
<reference evidence="19 20" key="1">
    <citation type="submission" date="2017-10" db="EMBL/GenBank/DDBJ databases">
        <title>Bacillus sp. nov., a halophilic bacterium isolated from a Keqin Lake.</title>
        <authorList>
            <person name="Wang H."/>
        </authorList>
    </citation>
    <scope>NUCLEOTIDE SEQUENCE [LARGE SCALE GENOMIC DNA]</scope>
    <source>
        <strain evidence="19 20">KCTC 13187</strain>
    </source>
</reference>
<feature type="transmembrane region" description="Helical" evidence="17">
    <location>
        <begin position="315"/>
        <end position="333"/>
    </location>
</feature>
<dbReference type="Gene3D" id="3.40.1110.10">
    <property type="entry name" value="Calcium-transporting ATPase, cytoplasmic domain N"/>
    <property type="match status" value="1"/>
</dbReference>
<dbReference type="PANTHER" id="PTHR48085">
    <property type="entry name" value="CADMIUM/ZINC-TRANSPORTING ATPASE HMA2-RELATED"/>
    <property type="match status" value="1"/>
</dbReference>
<keyword evidence="7 17" id="KW-0812">Transmembrane</keyword>
<dbReference type="InterPro" id="IPR023214">
    <property type="entry name" value="HAD_sf"/>
</dbReference>
<dbReference type="NCBIfam" id="TIGR01511">
    <property type="entry name" value="ATPase-IB1_Cu"/>
    <property type="match status" value="1"/>
</dbReference>
<comment type="caution">
    <text evidence="19">The sequence shown here is derived from an EMBL/GenBank/DDBJ whole genome shotgun (WGS) entry which is preliminary data.</text>
</comment>
<dbReference type="InterPro" id="IPR023299">
    <property type="entry name" value="ATPase_P-typ_cyto_dom_N"/>
</dbReference>
<evidence type="ECO:0000256" key="17">
    <source>
        <dbReference type="RuleBase" id="RU362081"/>
    </source>
</evidence>
<name>A0A3A9K5Z8_9BACI</name>